<organism evidence="2 3">
    <name type="scientific">Nonomuraea endophytica</name>
    <dbReference type="NCBI Taxonomy" id="714136"/>
    <lineage>
        <taxon>Bacteria</taxon>
        <taxon>Bacillati</taxon>
        <taxon>Actinomycetota</taxon>
        <taxon>Actinomycetes</taxon>
        <taxon>Streptosporangiales</taxon>
        <taxon>Streptosporangiaceae</taxon>
        <taxon>Nonomuraea</taxon>
    </lineage>
</organism>
<feature type="region of interest" description="Disordered" evidence="1">
    <location>
        <begin position="80"/>
        <end position="105"/>
    </location>
</feature>
<name>A0A7W8A807_9ACTN</name>
<evidence type="ECO:0000256" key="1">
    <source>
        <dbReference type="SAM" id="MobiDB-lite"/>
    </source>
</evidence>
<comment type="caution">
    <text evidence="2">The sequence shown here is derived from an EMBL/GenBank/DDBJ whole genome shotgun (WGS) entry which is preliminary data.</text>
</comment>
<dbReference type="AlphaFoldDB" id="A0A7W8A807"/>
<keyword evidence="3" id="KW-1185">Reference proteome</keyword>
<protein>
    <submittedName>
        <fullName evidence="2">Uncharacterized protein</fullName>
    </submittedName>
</protein>
<dbReference type="Proteomes" id="UP000568380">
    <property type="component" value="Unassembled WGS sequence"/>
</dbReference>
<gene>
    <name evidence="2" type="ORF">HNR40_006797</name>
</gene>
<dbReference type="RefSeq" id="WP_184968545.1">
    <property type="nucleotide sequence ID" value="NZ_JACHIN010000010.1"/>
</dbReference>
<dbReference type="EMBL" id="JACHIN010000010">
    <property type="protein sequence ID" value="MBB5081302.1"/>
    <property type="molecule type" value="Genomic_DNA"/>
</dbReference>
<evidence type="ECO:0000313" key="3">
    <source>
        <dbReference type="Proteomes" id="UP000568380"/>
    </source>
</evidence>
<sequence length="105" mass="11689">MTAQPQAETLAGPSWAQYNDWVRPWYPEGSVGHAYADCHWIAEGLSLVEGSGWLNLRAASSPGGFSSCEECVRRYDPSMAAELFGEPDEPEPKKPRKRRKEMSTS</sequence>
<evidence type="ECO:0000313" key="2">
    <source>
        <dbReference type="EMBL" id="MBB5081302.1"/>
    </source>
</evidence>
<reference evidence="2 3" key="1">
    <citation type="submission" date="2020-08" db="EMBL/GenBank/DDBJ databases">
        <title>Genomic Encyclopedia of Type Strains, Phase IV (KMG-IV): sequencing the most valuable type-strain genomes for metagenomic binning, comparative biology and taxonomic classification.</title>
        <authorList>
            <person name="Goeker M."/>
        </authorList>
    </citation>
    <scope>NUCLEOTIDE SEQUENCE [LARGE SCALE GENOMIC DNA]</scope>
    <source>
        <strain evidence="2 3">DSM 45385</strain>
    </source>
</reference>
<feature type="compositionally biased region" description="Basic residues" evidence="1">
    <location>
        <begin position="94"/>
        <end position="105"/>
    </location>
</feature>
<proteinExistence type="predicted"/>
<accession>A0A7W8A807</accession>